<dbReference type="AlphaFoldDB" id="A0A1G1KYJ9"/>
<keyword evidence="11 13" id="KW-0012">Acyltransferase</keyword>
<comment type="pathway">
    <text evidence="1 13">Lipid metabolism; fatty acid biosynthesis.</text>
</comment>
<evidence type="ECO:0000256" key="6">
    <source>
        <dbReference type="ARBA" id="ARBA00022679"/>
    </source>
</evidence>
<dbReference type="EC" id="2.3.1.180" evidence="3 13"/>
<dbReference type="Proteomes" id="UP000178187">
    <property type="component" value="Unassembled WGS sequence"/>
</dbReference>
<dbReference type="EMBL" id="MHFR01000037">
    <property type="protein sequence ID" value="OGW97974.1"/>
    <property type="molecule type" value="Genomic_DNA"/>
</dbReference>
<dbReference type="HAMAP" id="MF_01815">
    <property type="entry name" value="FabH"/>
    <property type="match status" value="1"/>
</dbReference>
<dbReference type="GO" id="GO:0004315">
    <property type="term" value="F:3-oxoacyl-[acyl-carrier-protein] synthase activity"/>
    <property type="evidence" value="ECO:0007669"/>
    <property type="project" value="InterPro"/>
</dbReference>
<dbReference type="NCBIfam" id="TIGR00747">
    <property type="entry name" value="fabH"/>
    <property type="match status" value="1"/>
</dbReference>
<dbReference type="PANTHER" id="PTHR34069:SF2">
    <property type="entry name" value="BETA-KETOACYL-[ACYL-CARRIER-PROTEIN] SYNTHASE III"/>
    <property type="match status" value="1"/>
</dbReference>
<evidence type="ECO:0000259" key="14">
    <source>
        <dbReference type="Pfam" id="PF08541"/>
    </source>
</evidence>
<evidence type="ECO:0000313" key="16">
    <source>
        <dbReference type="EMBL" id="OGW97974.1"/>
    </source>
</evidence>
<evidence type="ECO:0000256" key="7">
    <source>
        <dbReference type="ARBA" id="ARBA00022832"/>
    </source>
</evidence>
<evidence type="ECO:0000256" key="5">
    <source>
        <dbReference type="ARBA" id="ARBA00022516"/>
    </source>
</evidence>
<dbReference type="UniPathway" id="UPA00094"/>
<dbReference type="NCBIfam" id="NF006829">
    <property type="entry name" value="PRK09352.1"/>
    <property type="match status" value="1"/>
</dbReference>
<evidence type="ECO:0000256" key="2">
    <source>
        <dbReference type="ARBA" id="ARBA00008642"/>
    </source>
</evidence>
<dbReference type="InterPro" id="IPR004655">
    <property type="entry name" value="FabH"/>
</dbReference>
<dbReference type="GO" id="GO:0044550">
    <property type="term" value="P:secondary metabolite biosynthetic process"/>
    <property type="evidence" value="ECO:0007669"/>
    <property type="project" value="TreeGrafter"/>
</dbReference>
<evidence type="ECO:0000256" key="4">
    <source>
        <dbReference type="ARBA" id="ARBA00022490"/>
    </source>
</evidence>
<evidence type="ECO:0000256" key="10">
    <source>
        <dbReference type="ARBA" id="ARBA00023268"/>
    </source>
</evidence>
<evidence type="ECO:0000256" key="1">
    <source>
        <dbReference type="ARBA" id="ARBA00005194"/>
    </source>
</evidence>
<evidence type="ECO:0000256" key="12">
    <source>
        <dbReference type="ARBA" id="ARBA00051096"/>
    </source>
</evidence>
<keyword evidence="7 13" id="KW-0276">Fatty acid metabolism</keyword>
<feature type="domain" description="Beta-ketoacyl-[acyl-carrier-protein] synthase III N-terminal" evidence="15">
    <location>
        <begin position="108"/>
        <end position="186"/>
    </location>
</feature>
<comment type="similarity">
    <text evidence="2 13">Belongs to the thiolase-like superfamily. FabH family.</text>
</comment>
<comment type="subcellular location">
    <subcellularLocation>
        <location evidence="13">Cytoplasm</location>
    </subcellularLocation>
</comment>
<dbReference type="FunFam" id="3.40.47.10:FF:000004">
    <property type="entry name" value="3-oxoacyl-[acyl-carrier-protein] synthase 3"/>
    <property type="match status" value="1"/>
</dbReference>
<accession>A0A1G1KYJ9</accession>
<feature type="active site" evidence="13">
    <location>
        <position position="254"/>
    </location>
</feature>
<dbReference type="SUPFAM" id="SSF53901">
    <property type="entry name" value="Thiolase-like"/>
    <property type="match status" value="1"/>
</dbReference>
<dbReference type="Pfam" id="PF08541">
    <property type="entry name" value="ACP_syn_III_C"/>
    <property type="match status" value="1"/>
</dbReference>
<dbReference type="Pfam" id="PF08545">
    <property type="entry name" value="ACP_syn_III"/>
    <property type="match status" value="1"/>
</dbReference>
<dbReference type="CDD" id="cd00830">
    <property type="entry name" value="KAS_III"/>
    <property type="match status" value="1"/>
</dbReference>
<comment type="subunit">
    <text evidence="13">Homodimer.</text>
</comment>
<organism evidence="16 17">
    <name type="scientific">Candidatus Danuiimicrobium aquiferis</name>
    <dbReference type="NCBI Taxonomy" id="1801832"/>
    <lineage>
        <taxon>Bacteria</taxon>
        <taxon>Pseudomonadati</taxon>
        <taxon>Candidatus Omnitrophota</taxon>
        <taxon>Candidatus Danuiimicrobium</taxon>
    </lineage>
</organism>
<protein>
    <recommendedName>
        <fullName evidence="3 13">Beta-ketoacyl-[acyl-carrier-protein] synthase III</fullName>
        <shortName evidence="13">Beta-ketoacyl-ACP synthase III</shortName>
        <shortName evidence="13">KAS III</shortName>
        <ecNumber evidence="3 13">2.3.1.180</ecNumber>
    </recommendedName>
    <alternativeName>
        <fullName evidence="13">3-oxoacyl-[acyl-carrier-protein] synthase 3</fullName>
    </alternativeName>
    <alternativeName>
        <fullName evidence="13">3-oxoacyl-[acyl-carrier-protein] synthase III</fullName>
    </alternativeName>
</protein>
<feature type="region of interest" description="ACP-binding" evidence="13">
    <location>
        <begin position="255"/>
        <end position="259"/>
    </location>
</feature>
<evidence type="ECO:0000256" key="13">
    <source>
        <dbReference type="HAMAP-Rule" id="MF_01815"/>
    </source>
</evidence>
<evidence type="ECO:0000313" key="17">
    <source>
        <dbReference type="Proteomes" id="UP000178187"/>
    </source>
</evidence>
<evidence type="ECO:0000256" key="9">
    <source>
        <dbReference type="ARBA" id="ARBA00023160"/>
    </source>
</evidence>
<reference evidence="16 17" key="1">
    <citation type="journal article" date="2016" name="Nat. Commun.">
        <title>Thousands of microbial genomes shed light on interconnected biogeochemical processes in an aquifer system.</title>
        <authorList>
            <person name="Anantharaman K."/>
            <person name="Brown C.T."/>
            <person name="Hug L.A."/>
            <person name="Sharon I."/>
            <person name="Castelle C.J."/>
            <person name="Probst A.J."/>
            <person name="Thomas B.C."/>
            <person name="Singh A."/>
            <person name="Wilkins M.J."/>
            <person name="Karaoz U."/>
            <person name="Brodie E.L."/>
            <person name="Williams K.H."/>
            <person name="Hubbard S.S."/>
            <person name="Banfield J.F."/>
        </authorList>
    </citation>
    <scope>NUCLEOTIDE SEQUENCE [LARGE SCALE GENOMIC DNA]</scope>
</reference>
<keyword evidence="4 13" id="KW-0963">Cytoplasm</keyword>
<keyword evidence="5 13" id="KW-0444">Lipid biosynthesis</keyword>
<name>A0A1G1KYJ9_9BACT</name>
<dbReference type="GO" id="GO:0005737">
    <property type="term" value="C:cytoplasm"/>
    <property type="evidence" value="ECO:0007669"/>
    <property type="project" value="UniProtKB-SubCell"/>
</dbReference>
<keyword evidence="6 13" id="KW-0808">Transferase</keyword>
<dbReference type="PANTHER" id="PTHR34069">
    <property type="entry name" value="3-OXOACYL-[ACYL-CARRIER-PROTEIN] SYNTHASE 3"/>
    <property type="match status" value="1"/>
</dbReference>
<comment type="caution">
    <text evidence="16">The sequence shown here is derived from an EMBL/GenBank/DDBJ whole genome shotgun (WGS) entry which is preliminary data.</text>
</comment>
<dbReference type="Gene3D" id="3.40.47.10">
    <property type="match status" value="1"/>
</dbReference>
<evidence type="ECO:0000256" key="3">
    <source>
        <dbReference type="ARBA" id="ARBA00012333"/>
    </source>
</evidence>
<comment type="catalytic activity">
    <reaction evidence="12">
        <text>malonyl-[ACP] + acetyl-CoA + H(+) = 3-oxobutanoyl-[ACP] + CO2 + CoA</text>
        <dbReference type="Rhea" id="RHEA:12080"/>
        <dbReference type="Rhea" id="RHEA-COMP:9623"/>
        <dbReference type="Rhea" id="RHEA-COMP:9625"/>
        <dbReference type="ChEBI" id="CHEBI:15378"/>
        <dbReference type="ChEBI" id="CHEBI:16526"/>
        <dbReference type="ChEBI" id="CHEBI:57287"/>
        <dbReference type="ChEBI" id="CHEBI:57288"/>
        <dbReference type="ChEBI" id="CHEBI:78449"/>
        <dbReference type="ChEBI" id="CHEBI:78450"/>
        <dbReference type="EC" id="2.3.1.180"/>
    </reaction>
    <physiologicalReaction direction="left-to-right" evidence="12">
        <dbReference type="Rhea" id="RHEA:12081"/>
    </physiologicalReaction>
</comment>
<keyword evidence="9 13" id="KW-0275">Fatty acid biosynthesis</keyword>
<evidence type="ECO:0000256" key="8">
    <source>
        <dbReference type="ARBA" id="ARBA00023098"/>
    </source>
</evidence>
<dbReference type="GO" id="GO:0033818">
    <property type="term" value="F:beta-ketoacyl-acyl-carrier-protein synthase III activity"/>
    <property type="evidence" value="ECO:0007669"/>
    <property type="project" value="UniProtKB-UniRule"/>
</dbReference>
<proteinExistence type="inferred from homology"/>
<keyword evidence="8 13" id="KW-0443">Lipid metabolism</keyword>
<dbReference type="InterPro" id="IPR013747">
    <property type="entry name" value="ACP_syn_III_C"/>
</dbReference>
<gene>
    <name evidence="13" type="primary">fabH</name>
    <name evidence="16" type="ORF">A3G33_06980</name>
</gene>
<comment type="domain">
    <text evidence="13">The last Arg residue of the ACP-binding site is essential for the weak association between ACP/AcpP and FabH.</text>
</comment>
<dbReference type="InterPro" id="IPR013751">
    <property type="entry name" value="ACP_syn_III_N"/>
</dbReference>
<evidence type="ECO:0000259" key="15">
    <source>
        <dbReference type="Pfam" id="PF08545"/>
    </source>
</evidence>
<comment type="function">
    <text evidence="13">Catalyzes the condensation reaction of fatty acid synthesis by the addition to an acyl acceptor of two carbons from malonyl-ACP. Catalyzes the first condensation reaction which initiates fatty acid synthesis and may therefore play a role in governing the total rate of fatty acid production. Possesses both acetoacetyl-ACP synthase and acetyl transacylase activities. Its substrate specificity determines the biosynthesis of branched-chain and/or straight-chain of fatty acids.</text>
</comment>
<feature type="domain" description="Beta-ketoacyl-[acyl-carrier-protein] synthase III C-terminal" evidence="14">
    <location>
        <begin position="242"/>
        <end position="327"/>
    </location>
</feature>
<feature type="active site" evidence="13">
    <location>
        <position position="284"/>
    </location>
</feature>
<sequence>MHAQSIGILGLGAYLPEKVLTNFDLEKIVDTTDEWIRTRTGIHERRVSEKGIATSDLASKASLEALQNANLKPEDLDLIICATITPDTLFPSTACYIQNKIGAKCPGFDISAACSGFPYALTIANGLVKSGMYKKILVIGAEVLSNFINWKDRSTCVLFGDGAGAAIIGEVNNGHGIIATYLGADGAQTEILKIPGGGSAIPLTVETLEAGKQYVYMEGKEVFKLAVRSMCDAIEKVVELGGLRIEDIDCLIPHQANIRILDAVTDRAGIPSEKVFINVNRYGNMSAASTPVALYEAVKQGMIKKGSNVVLVAFGSGLTWAACLIKW</sequence>
<dbReference type="InterPro" id="IPR016039">
    <property type="entry name" value="Thiolase-like"/>
</dbReference>
<evidence type="ECO:0000256" key="11">
    <source>
        <dbReference type="ARBA" id="ARBA00023315"/>
    </source>
</evidence>
<dbReference type="GO" id="GO:0006633">
    <property type="term" value="P:fatty acid biosynthetic process"/>
    <property type="evidence" value="ECO:0007669"/>
    <property type="project" value="UniProtKB-UniRule"/>
</dbReference>
<feature type="active site" evidence="13">
    <location>
        <position position="114"/>
    </location>
</feature>
<keyword evidence="10 13" id="KW-0511">Multifunctional enzyme</keyword>